<dbReference type="OrthoDB" id="4825649at2"/>
<evidence type="ECO:0008006" key="3">
    <source>
        <dbReference type="Google" id="ProtNLM"/>
    </source>
</evidence>
<dbReference type="Pfam" id="PF14107">
    <property type="entry name" value="DUF4280"/>
    <property type="match status" value="1"/>
</dbReference>
<dbReference type="EMBL" id="NISI01000007">
    <property type="protein sequence ID" value="OWR02632.1"/>
    <property type="molecule type" value="Genomic_DNA"/>
</dbReference>
<keyword evidence="2" id="KW-1185">Reference proteome</keyword>
<protein>
    <recommendedName>
        <fullName evidence="3">DUF4280 domain-containing protein</fullName>
    </recommendedName>
</protein>
<evidence type="ECO:0000313" key="2">
    <source>
        <dbReference type="Proteomes" id="UP000197446"/>
    </source>
</evidence>
<gene>
    <name evidence="1" type="ORF">CDO81_17530</name>
</gene>
<reference evidence="1 2" key="1">
    <citation type="journal article" date="2007" name="Int. J. Syst. Evol. Microbiol.">
        <title>Description of Pelomonas aquatica sp. nov. and Pelomonas puraquae sp. nov., isolated from industrial and haemodialysis water.</title>
        <authorList>
            <person name="Gomila M."/>
            <person name="Bowien B."/>
            <person name="Falsen E."/>
            <person name="Moore E.R."/>
            <person name="Lalucat J."/>
        </authorList>
    </citation>
    <scope>NUCLEOTIDE SEQUENCE [LARGE SCALE GENOMIC DNA]</scope>
    <source>
        <strain evidence="1 2">CCUG 52769</strain>
    </source>
</reference>
<dbReference type="AlphaFoldDB" id="A0A254N750"/>
<comment type="caution">
    <text evidence="1">The sequence shown here is derived from an EMBL/GenBank/DDBJ whole genome shotgun (WGS) entry which is preliminary data.</text>
</comment>
<organism evidence="1 2">
    <name type="scientific">Roseateles puraquae</name>
    <dbReference type="NCBI Taxonomy" id="431059"/>
    <lineage>
        <taxon>Bacteria</taxon>
        <taxon>Pseudomonadati</taxon>
        <taxon>Pseudomonadota</taxon>
        <taxon>Betaproteobacteria</taxon>
        <taxon>Burkholderiales</taxon>
        <taxon>Sphaerotilaceae</taxon>
        <taxon>Roseateles</taxon>
    </lineage>
</organism>
<accession>A0A254N750</accession>
<dbReference type="InterPro" id="IPR025460">
    <property type="entry name" value="DUF4280"/>
</dbReference>
<name>A0A254N750_9BURK</name>
<proteinExistence type="predicted"/>
<evidence type="ECO:0000313" key="1">
    <source>
        <dbReference type="EMBL" id="OWR02632.1"/>
    </source>
</evidence>
<sequence length="129" mass="13331">MPQHVCTGAAMTCSFGVAPSTLNVLPKNKMMTSNMAAANIMDNVPMVNIPPFGMCNSPSNPTVAAATAAALGVLTPMPCVPVFPGPWKPGTPTFMLANQPVLNNTSTLNCAYGGVVTFTNPGQMTEMTP</sequence>
<dbReference type="RefSeq" id="WP_088484522.1">
    <property type="nucleotide sequence ID" value="NZ_NISI01000007.1"/>
</dbReference>
<dbReference type="Proteomes" id="UP000197446">
    <property type="component" value="Unassembled WGS sequence"/>
</dbReference>